<gene>
    <name evidence="1" type="ORF">Abci_009_009</name>
    <name evidence="2" type="ORF">ACI01nite_26560</name>
</gene>
<dbReference type="EMBL" id="BJVU01000020">
    <property type="protein sequence ID" value="GEL60054.1"/>
    <property type="molecule type" value="Genomic_DNA"/>
</dbReference>
<proteinExistence type="predicted"/>
<reference evidence="2 4" key="2">
    <citation type="submission" date="2019-07" db="EMBL/GenBank/DDBJ databases">
        <title>Whole genome shotgun sequence of Acetobacter cibinongensis NBRC 16605.</title>
        <authorList>
            <person name="Hosoyama A."/>
            <person name="Uohara A."/>
            <person name="Ohji S."/>
            <person name="Ichikawa N."/>
        </authorList>
    </citation>
    <scope>NUCLEOTIDE SEQUENCE [LARGE SCALE GENOMIC DNA]</scope>
    <source>
        <strain evidence="2 4">NBRC 16605</strain>
    </source>
</reference>
<evidence type="ECO:0000313" key="1">
    <source>
        <dbReference type="EMBL" id="GAN60104.1"/>
    </source>
</evidence>
<name>A0A0D6N2D3_9PROT</name>
<accession>A0A6N3SSP6</accession>
<reference evidence="1 3" key="1">
    <citation type="submission" date="2012-11" db="EMBL/GenBank/DDBJ databases">
        <title>Whole genome sequence of Acetobacter cibinongensis 4H-1.</title>
        <authorList>
            <person name="Azuma Y."/>
            <person name="Higashiura N."/>
            <person name="Hirakawa H."/>
            <person name="Matsushita K."/>
        </authorList>
    </citation>
    <scope>NUCLEOTIDE SEQUENCE [LARGE SCALE GENOMIC DNA]</scope>
    <source>
        <strain evidence="1 3">4H-1</strain>
    </source>
</reference>
<organism evidence="1 3">
    <name type="scientific">Acetobacter cibinongensis</name>
    <dbReference type="NCBI Taxonomy" id="146475"/>
    <lineage>
        <taxon>Bacteria</taxon>
        <taxon>Pseudomonadati</taxon>
        <taxon>Pseudomonadota</taxon>
        <taxon>Alphaproteobacteria</taxon>
        <taxon>Acetobacterales</taxon>
        <taxon>Acetobacteraceae</taxon>
        <taxon>Acetobacter</taxon>
    </lineage>
</organism>
<comment type="caution">
    <text evidence="1">The sequence shown here is derived from an EMBL/GenBank/DDBJ whole genome shotgun (WGS) entry which is preliminary data.</text>
</comment>
<evidence type="ECO:0000313" key="2">
    <source>
        <dbReference type="EMBL" id="GEL60054.1"/>
    </source>
</evidence>
<dbReference type="Proteomes" id="UP000321891">
    <property type="component" value="Unassembled WGS sequence"/>
</dbReference>
<evidence type="ECO:0000313" key="4">
    <source>
        <dbReference type="Proteomes" id="UP000321891"/>
    </source>
</evidence>
<evidence type="ECO:0008006" key="5">
    <source>
        <dbReference type="Google" id="ProtNLM"/>
    </source>
</evidence>
<dbReference type="AlphaFoldDB" id="A0A0D6N2D3"/>
<dbReference type="Proteomes" id="UP000032671">
    <property type="component" value="Unassembled WGS sequence"/>
</dbReference>
<sequence>MNAQVRKNLLEDRRWYVLDAIAQMADRTLNEDLVLLAIRGMGRPASVDAIRSDLEHLEREGCVTLDRMTLAPGRQIWVATLTAEGLQVRDTTREVPGVAARKPL</sequence>
<dbReference type="RefSeq" id="WP_048838188.1">
    <property type="nucleotide sequence ID" value="NZ_BAMV01000009.1"/>
</dbReference>
<dbReference type="STRING" id="1231339.Abci_009_009"/>
<protein>
    <recommendedName>
        <fullName evidence="5">MarR family transcriptional regulator</fullName>
    </recommendedName>
</protein>
<accession>A0A0D6N2D3</accession>
<keyword evidence="4" id="KW-1185">Reference proteome</keyword>
<evidence type="ECO:0000313" key="3">
    <source>
        <dbReference type="Proteomes" id="UP000032671"/>
    </source>
</evidence>
<dbReference type="EMBL" id="BAMV01000009">
    <property type="protein sequence ID" value="GAN60104.1"/>
    <property type="molecule type" value="Genomic_DNA"/>
</dbReference>